<dbReference type="Proteomes" id="UP000887566">
    <property type="component" value="Unplaced"/>
</dbReference>
<dbReference type="SUPFAM" id="SSF48264">
    <property type="entry name" value="Cytochrome P450"/>
    <property type="match status" value="1"/>
</dbReference>
<protein>
    <submittedName>
        <fullName evidence="10">Cytochrome P450</fullName>
    </submittedName>
</protein>
<evidence type="ECO:0000313" key="9">
    <source>
        <dbReference type="Proteomes" id="UP000887566"/>
    </source>
</evidence>
<dbReference type="GO" id="GO:0020037">
    <property type="term" value="F:heme binding"/>
    <property type="evidence" value="ECO:0007669"/>
    <property type="project" value="InterPro"/>
</dbReference>
<dbReference type="GO" id="GO:0016705">
    <property type="term" value="F:oxidoreductase activity, acting on paired donors, with incorporation or reduction of molecular oxygen"/>
    <property type="evidence" value="ECO:0007669"/>
    <property type="project" value="InterPro"/>
</dbReference>
<evidence type="ECO:0000313" key="10">
    <source>
        <dbReference type="WBParaSite" id="PSAMB.scaffold610size45726.g7309.t1"/>
    </source>
</evidence>
<feature type="binding site" description="axial binding residue" evidence="7">
    <location>
        <position position="445"/>
    </location>
    <ligand>
        <name>heme</name>
        <dbReference type="ChEBI" id="CHEBI:30413"/>
    </ligand>
    <ligandPart>
        <name>Fe</name>
        <dbReference type="ChEBI" id="CHEBI:18248"/>
    </ligandPart>
</feature>
<keyword evidence="3 7" id="KW-0479">Metal-binding</keyword>
<dbReference type="AlphaFoldDB" id="A0A914X5L9"/>
<dbReference type="Pfam" id="PF00067">
    <property type="entry name" value="p450"/>
    <property type="match status" value="1"/>
</dbReference>
<dbReference type="GO" id="GO:0004497">
    <property type="term" value="F:monooxygenase activity"/>
    <property type="evidence" value="ECO:0007669"/>
    <property type="project" value="UniProtKB-KW"/>
</dbReference>
<name>A0A914X5L9_9BILA</name>
<organism evidence="9 10">
    <name type="scientific">Plectus sambesii</name>
    <dbReference type="NCBI Taxonomy" id="2011161"/>
    <lineage>
        <taxon>Eukaryota</taxon>
        <taxon>Metazoa</taxon>
        <taxon>Ecdysozoa</taxon>
        <taxon>Nematoda</taxon>
        <taxon>Chromadorea</taxon>
        <taxon>Plectida</taxon>
        <taxon>Plectina</taxon>
        <taxon>Plectoidea</taxon>
        <taxon>Plectidae</taxon>
        <taxon>Plectus</taxon>
    </lineage>
</organism>
<keyword evidence="4 8" id="KW-0560">Oxidoreductase</keyword>
<dbReference type="WBParaSite" id="PSAMB.scaffold610size45726.g7309.t1">
    <property type="protein sequence ID" value="PSAMB.scaffold610size45726.g7309.t1"/>
    <property type="gene ID" value="PSAMB.scaffold610size45726.g7309"/>
</dbReference>
<dbReference type="InterPro" id="IPR036396">
    <property type="entry name" value="Cyt_P450_sf"/>
</dbReference>
<comment type="similarity">
    <text evidence="2 8">Belongs to the cytochrome P450 family.</text>
</comment>
<reference evidence="10" key="1">
    <citation type="submission" date="2022-11" db="UniProtKB">
        <authorList>
            <consortium name="WormBaseParasite"/>
        </authorList>
    </citation>
    <scope>IDENTIFICATION</scope>
</reference>
<keyword evidence="7 8" id="KW-0349">Heme</keyword>
<evidence type="ECO:0000256" key="8">
    <source>
        <dbReference type="RuleBase" id="RU000461"/>
    </source>
</evidence>
<evidence type="ECO:0000256" key="6">
    <source>
        <dbReference type="ARBA" id="ARBA00023033"/>
    </source>
</evidence>
<dbReference type="PROSITE" id="PS00086">
    <property type="entry name" value="CYTOCHROME_P450"/>
    <property type="match status" value="1"/>
</dbReference>
<evidence type="ECO:0000256" key="5">
    <source>
        <dbReference type="ARBA" id="ARBA00023004"/>
    </source>
</evidence>
<dbReference type="PRINTS" id="PR00463">
    <property type="entry name" value="EP450I"/>
</dbReference>
<evidence type="ECO:0000256" key="3">
    <source>
        <dbReference type="ARBA" id="ARBA00022723"/>
    </source>
</evidence>
<accession>A0A914X5L9</accession>
<dbReference type="InterPro" id="IPR017972">
    <property type="entry name" value="Cyt_P450_CS"/>
</dbReference>
<evidence type="ECO:0000256" key="7">
    <source>
        <dbReference type="PIRSR" id="PIRSR602401-1"/>
    </source>
</evidence>
<sequence length="500" mass="57021">MGPSFLLVFFACIAYYIYRFYKKVAKYPPGPRPLPLIGNIHQLELSNTHKWFEKLSQVYGPVFTVFLPRPTVIITGLPEMKEALIKKGDIFAGRAQSPVEGLFQTMDNGGVIFAEKEPWKEQRRFAMHTLRNFGMGRNCMEEKILNVVSTMVAQVNELAKEPATDMNWPIQLCVGNIINELLLDYHFEADDCAKFVEFKNNLERVFHLTRNRTSVLLVQAYPWFINLPIVGHYGYWDLRKDVLVILDFLRDEINANKKTIDYNAEQTCFVNAYLQEMKKKEEKGDMGSFSELQLANVLMDFWVAGMETTATTLRWAVILLAAHPDIQTKLQAEIDAVIGKDRLPSMSDKPNLPYTSAVVMELQRKSNIVTLNVPHKTTQDTDIGGLFIPKDCTILPQVSTVLDNPDVYVNPERFDPERFLEADGKTFNKTAVDYLVPFSLGKRQCAGESLARMELFLILVVLMQHYSFVVPENGSLPDLTPIYGITQVPHAYECKVQLRS</sequence>
<dbReference type="PANTHER" id="PTHR24284:SF1">
    <property type="entry name" value="CYTOCHROME P450 FAMILY"/>
    <property type="match status" value="1"/>
</dbReference>
<dbReference type="PANTHER" id="PTHR24284">
    <property type="entry name" value="CYTOCHROME P450 FAMILY"/>
    <property type="match status" value="1"/>
</dbReference>
<dbReference type="FunFam" id="1.10.630.10:FF:000036">
    <property type="entry name" value="CYtochrome P450 family"/>
    <property type="match status" value="1"/>
</dbReference>
<evidence type="ECO:0000256" key="2">
    <source>
        <dbReference type="ARBA" id="ARBA00010617"/>
    </source>
</evidence>
<proteinExistence type="inferred from homology"/>
<dbReference type="Gene3D" id="1.10.630.10">
    <property type="entry name" value="Cytochrome P450"/>
    <property type="match status" value="1"/>
</dbReference>
<keyword evidence="9" id="KW-1185">Reference proteome</keyword>
<dbReference type="InterPro" id="IPR002401">
    <property type="entry name" value="Cyt_P450_E_grp-I"/>
</dbReference>
<keyword evidence="5 7" id="KW-0408">Iron</keyword>
<dbReference type="InterPro" id="IPR001128">
    <property type="entry name" value="Cyt_P450"/>
</dbReference>
<keyword evidence="6 8" id="KW-0503">Monooxygenase</keyword>
<dbReference type="GO" id="GO:0005506">
    <property type="term" value="F:iron ion binding"/>
    <property type="evidence" value="ECO:0007669"/>
    <property type="project" value="InterPro"/>
</dbReference>
<evidence type="ECO:0000256" key="1">
    <source>
        <dbReference type="ARBA" id="ARBA00001971"/>
    </source>
</evidence>
<dbReference type="PRINTS" id="PR00385">
    <property type="entry name" value="P450"/>
</dbReference>
<comment type="cofactor">
    <cofactor evidence="1 7">
        <name>heme</name>
        <dbReference type="ChEBI" id="CHEBI:30413"/>
    </cofactor>
</comment>
<evidence type="ECO:0000256" key="4">
    <source>
        <dbReference type="ARBA" id="ARBA00023002"/>
    </source>
</evidence>